<keyword evidence="4" id="KW-1185">Reference proteome</keyword>
<gene>
    <name evidence="2" type="ORF">FIB18_23185</name>
    <name evidence="1" type="ORF">GGQ79_004715</name>
</gene>
<dbReference type="Proteomes" id="UP000553980">
    <property type="component" value="Unassembled WGS sequence"/>
</dbReference>
<name>A0A5C5CC18_9HYPH</name>
<accession>A0A5C5CC18</accession>
<proteinExistence type="predicted"/>
<sequence length="217" mass="23744">MADSDNSTTLPFVTRRKILTGTAIVAGALASDVFARDMIENEALSDPVLALWREWQDAHLLMESHGSRLKSLEQQLAETVDYPCAKIELSGGDSVTAYSLTAIREIFDGAPDENVACAKAEAEFAEHQLRWDEADLEIGYSATVRAELEAGDRAANILDVMATTSSTSLAGVEAKLDATLREGNVWEDCSEFPWPQLRSVLNDILRMRHNQSDGAKS</sequence>
<evidence type="ECO:0000313" key="4">
    <source>
        <dbReference type="Proteomes" id="UP000553980"/>
    </source>
</evidence>
<reference evidence="1 4" key="3">
    <citation type="submission" date="2020-08" db="EMBL/GenBank/DDBJ databases">
        <title>Genomic Encyclopedia of Type Strains, Phase IV (KMG-IV): sequencing the most valuable type-strain genomes for metagenomic binning, comparative biology and taxonomic classification.</title>
        <authorList>
            <person name="Goeker M."/>
        </authorList>
    </citation>
    <scope>NUCLEOTIDE SEQUENCE [LARGE SCALE GENOMIC DNA]</scope>
    <source>
        <strain evidence="1 4">DSM 23868</strain>
    </source>
</reference>
<dbReference type="EMBL" id="JACIEX010000020">
    <property type="protein sequence ID" value="MBB4096159.1"/>
    <property type="molecule type" value="Genomic_DNA"/>
</dbReference>
<evidence type="ECO:0000313" key="2">
    <source>
        <dbReference type="EMBL" id="TNV08822.1"/>
    </source>
</evidence>
<reference evidence="2 3" key="1">
    <citation type="journal article" date="2011" name="Int. J. Syst. Evol. Microbiol.">
        <title>Ochrobactrum pecoris sp. nov., isolated from farm animals.</title>
        <authorList>
            <person name="Kampfer P."/>
            <person name="Huber B."/>
            <person name="Busse H.J."/>
            <person name="Scholz H.C."/>
            <person name="Tomaso H."/>
            <person name="Hotzel H."/>
            <person name="Melzer F."/>
        </authorList>
    </citation>
    <scope>NUCLEOTIDE SEQUENCE [LARGE SCALE GENOMIC DNA]</scope>
    <source>
        <strain evidence="2 3">08RB2639</strain>
    </source>
</reference>
<organism evidence="2 3">
    <name type="scientific">Brucella pecoris</name>
    <dbReference type="NCBI Taxonomy" id="867683"/>
    <lineage>
        <taxon>Bacteria</taxon>
        <taxon>Pseudomonadati</taxon>
        <taxon>Pseudomonadota</taxon>
        <taxon>Alphaproteobacteria</taxon>
        <taxon>Hyphomicrobiales</taxon>
        <taxon>Brucellaceae</taxon>
        <taxon>Brucella/Ochrobactrum group</taxon>
        <taxon>Brucella</taxon>
    </lineage>
</organism>
<dbReference type="OrthoDB" id="7306312at2"/>
<reference evidence="2" key="2">
    <citation type="submission" date="2019-06" db="EMBL/GenBank/DDBJ databases">
        <authorList>
            <person name="Hu M."/>
        </authorList>
    </citation>
    <scope>NUCLEOTIDE SEQUENCE</scope>
    <source>
        <strain evidence="2">08RB2639</strain>
    </source>
</reference>
<dbReference type="AlphaFoldDB" id="A0A5C5CC18"/>
<evidence type="ECO:0000313" key="1">
    <source>
        <dbReference type="EMBL" id="MBB4096159.1"/>
    </source>
</evidence>
<dbReference type="RefSeq" id="WP_140023174.1">
    <property type="nucleotide sequence ID" value="NZ_JACIEX010000020.1"/>
</dbReference>
<protein>
    <submittedName>
        <fullName evidence="2">Uncharacterized protein</fullName>
    </submittedName>
</protein>
<comment type="caution">
    <text evidence="2">The sequence shown here is derived from an EMBL/GenBank/DDBJ whole genome shotgun (WGS) entry which is preliminary data.</text>
</comment>
<dbReference type="Proteomes" id="UP000313390">
    <property type="component" value="Unassembled WGS sequence"/>
</dbReference>
<evidence type="ECO:0000313" key="3">
    <source>
        <dbReference type="Proteomes" id="UP000313390"/>
    </source>
</evidence>
<dbReference type="EMBL" id="VEWK01000022">
    <property type="protein sequence ID" value="TNV08822.1"/>
    <property type="molecule type" value="Genomic_DNA"/>
</dbReference>